<evidence type="ECO:0000313" key="2">
    <source>
        <dbReference type="EMBL" id="QOY86342.1"/>
    </source>
</evidence>
<dbReference type="Pfam" id="PF01433">
    <property type="entry name" value="Peptidase_M1"/>
    <property type="match status" value="1"/>
</dbReference>
<dbReference type="GO" id="GO:0008270">
    <property type="term" value="F:zinc ion binding"/>
    <property type="evidence" value="ECO:0007669"/>
    <property type="project" value="InterPro"/>
</dbReference>
<evidence type="ECO:0000259" key="1">
    <source>
        <dbReference type="Pfam" id="PF01433"/>
    </source>
</evidence>
<dbReference type="GO" id="GO:0005615">
    <property type="term" value="C:extracellular space"/>
    <property type="evidence" value="ECO:0007669"/>
    <property type="project" value="TreeGrafter"/>
</dbReference>
<accession>A0A7S7NMH0</accession>
<dbReference type="Gene3D" id="1.10.390.10">
    <property type="entry name" value="Neutral Protease Domain 2"/>
    <property type="match status" value="1"/>
</dbReference>
<dbReference type="GO" id="GO:0005737">
    <property type="term" value="C:cytoplasm"/>
    <property type="evidence" value="ECO:0007669"/>
    <property type="project" value="TreeGrafter"/>
</dbReference>
<evidence type="ECO:0000313" key="3">
    <source>
        <dbReference type="Proteomes" id="UP000593892"/>
    </source>
</evidence>
<dbReference type="GO" id="GO:0070006">
    <property type="term" value="F:metalloaminopeptidase activity"/>
    <property type="evidence" value="ECO:0007669"/>
    <property type="project" value="TreeGrafter"/>
</dbReference>
<dbReference type="InterPro" id="IPR014782">
    <property type="entry name" value="Peptidase_M1_dom"/>
</dbReference>
<dbReference type="KEGG" id="pfer:IRI77_26525"/>
<protein>
    <recommendedName>
        <fullName evidence="1">Peptidase M1 membrane alanine aminopeptidase domain-containing protein</fullName>
    </recommendedName>
</protein>
<name>A0A7S7NMH0_PALFE</name>
<gene>
    <name evidence="2" type="ORF">IRI77_26525</name>
</gene>
<dbReference type="EMBL" id="CP063849">
    <property type="protein sequence ID" value="QOY86342.1"/>
    <property type="molecule type" value="Genomic_DNA"/>
</dbReference>
<dbReference type="PANTHER" id="PTHR11533:SF174">
    <property type="entry name" value="PUROMYCIN-SENSITIVE AMINOPEPTIDASE-RELATED"/>
    <property type="match status" value="1"/>
</dbReference>
<proteinExistence type="predicted"/>
<keyword evidence="3" id="KW-1185">Reference proteome</keyword>
<dbReference type="SUPFAM" id="SSF55486">
    <property type="entry name" value="Metalloproteases ('zincins'), catalytic domain"/>
    <property type="match status" value="1"/>
</dbReference>
<dbReference type="GO" id="GO:0042277">
    <property type="term" value="F:peptide binding"/>
    <property type="evidence" value="ECO:0007669"/>
    <property type="project" value="TreeGrafter"/>
</dbReference>
<sequence>MSFYVAARTNWFPSHGYGFTNFDITFRVPKELRVVATGDIGEEKEEGEFRIVRRRTSTPVRLAGFNVGAYENAGVTRGGFEVQVYANRTVETALQARPNTIVLPPALARTMGGHTARVSEVVTNQPGPTPNPQARLRELATEIASSLEWMSSQFGPPPLKMLTASPIPGNFGQGFPGLLYLSTISFLSEKERPASLQSERQHTFYSEILHAHETAHQWWGNLVTAATYHDEWLMEAFANYSALLILERKKGPKALETTLDEYKAEMRMLSGTGKSAIPVESTGPITWGMRMRTDAPLDPWRIIVYNKGSWILHMLRRRMGDTNFLAMMGAIRKRYSYQPFNTDQFRLIAAEFSPKGIPDSTLDNFFDNWVYSTGVPTLEVSSSVKGKAPQIQLSVTVRQTGVTDEFGVDLPVEVRIPGQAQPIVKWIRTGPDPTTFTMKLKAAPTKVELAPGAGVLAFRK</sequence>
<dbReference type="GO" id="GO:0043171">
    <property type="term" value="P:peptide catabolic process"/>
    <property type="evidence" value="ECO:0007669"/>
    <property type="project" value="TreeGrafter"/>
</dbReference>
<dbReference type="InterPro" id="IPR050344">
    <property type="entry name" value="Peptidase_M1_aminopeptidases"/>
</dbReference>
<dbReference type="Proteomes" id="UP000593892">
    <property type="component" value="Chromosome"/>
</dbReference>
<reference evidence="2 3" key="1">
    <citation type="submission" date="2020-10" db="EMBL/GenBank/DDBJ databases">
        <title>Complete genome sequence of Paludibaculum fermentans P105T, a facultatively anaerobic acidobacterium capable of dissimilatory Fe(III) reduction.</title>
        <authorList>
            <person name="Dedysh S.N."/>
            <person name="Beletsky A.V."/>
            <person name="Kulichevskaya I.S."/>
            <person name="Mardanov A.V."/>
            <person name="Ravin N.V."/>
        </authorList>
    </citation>
    <scope>NUCLEOTIDE SEQUENCE [LARGE SCALE GENOMIC DNA]</scope>
    <source>
        <strain evidence="2 3">P105</strain>
    </source>
</reference>
<dbReference type="GO" id="GO:0016020">
    <property type="term" value="C:membrane"/>
    <property type="evidence" value="ECO:0007669"/>
    <property type="project" value="TreeGrafter"/>
</dbReference>
<organism evidence="2 3">
    <name type="scientific">Paludibaculum fermentans</name>
    <dbReference type="NCBI Taxonomy" id="1473598"/>
    <lineage>
        <taxon>Bacteria</taxon>
        <taxon>Pseudomonadati</taxon>
        <taxon>Acidobacteriota</taxon>
        <taxon>Terriglobia</taxon>
        <taxon>Bryobacterales</taxon>
        <taxon>Bryobacteraceae</taxon>
        <taxon>Paludibaculum</taxon>
    </lineage>
</organism>
<dbReference type="InterPro" id="IPR027268">
    <property type="entry name" value="Peptidase_M4/M1_CTD_sf"/>
</dbReference>
<feature type="domain" description="Peptidase M1 membrane alanine aminopeptidase" evidence="1">
    <location>
        <begin position="209"/>
        <end position="369"/>
    </location>
</feature>
<dbReference type="RefSeq" id="WP_194448011.1">
    <property type="nucleotide sequence ID" value="NZ_CP063849.1"/>
</dbReference>
<dbReference type="AlphaFoldDB" id="A0A7S7NMH0"/>
<dbReference type="PANTHER" id="PTHR11533">
    <property type="entry name" value="PROTEASE M1 ZINC METALLOPROTEASE"/>
    <property type="match status" value="1"/>
</dbReference>